<evidence type="ECO:0000313" key="1">
    <source>
        <dbReference type="EMBL" id="KAJ6221568.1"/>
    </source>
</evidence>
<dbReference type="Gene3D" id="3.90.79.10">
    <property type="entry name" value="Nucleoside Triphosphate Pyrophosphohydrolase"/>
    <property type="match status" value="1"/>
</dbReference>
<protein>
    <recommendedName>
        <fullName evidence="3">39S ribosomal protein L46, mitochondrial</fullName>
    </recommendedName>
</protein>
<dbReference type="PANTHER" id="PTHR13124">
    <property type="entry name" value="39S RIBOSOMAL PROTEIN L46, MITOCHONDRIAL PRECURSOR-RELATED"/>
    <property type="match status" value="1"/>
</dbReference>
<comment type="caution">
    <text evidence="1">The sequence shown here is derived from an EMBL/GenBank/DDBJ whole genome shotgun (WGS) entry which is preliminary data.</text>
</comment>
<keyword evidence="2" id="KW-1185">Reference proteome</keyword>
<evidence type="ECO:0008006" key="3">
    <source>
        <dbReference type="Google" id="ProtNLM"/>
    </source>
</evidence>
<proteinExistence type="predicted"/>
<dbReference type="AlphaFoldDB" id="A0A9Q0M814"/>
<dbReference type="GO" id="GO:0003735">
    <property type="term" value="F:structural constituent of ribosome"/>
    <property type="evidence" value="ECO:0007669"/>
    <property type="project" value="InterPro"/>
</dbReference>
<dbReference type="GO" id="GO:0005762">
    <property type="term" value="C:mitochondrial large ribosomal subunit"/>
    <property type="evidence" value="ECO:0007669"/>
    <property type="project" value="TreeGrafter"/>
</dbReference>
<dbReference type="CDD" id="cd04661">
    <property type="entry name" value="NUDIX_MRP_L46"/>
    <property type="match status" value="1"/>
</dbReference>
<name>A0A9Q0M814_BLOTA</name>
<dbReference type="Proteomes" id="UP001142055">
    <property type="component" value="Chromosome 1"/>
</dbReference>
<dbReference type="PANTHER" id="PTHR13124:SF12">
    <property type="entry name" value="LARGE RIBOSOMAL SUBUNIT PROTEIN ML46"/>
    <property type="match status" value="1"/>
</dbReference>
<organism evidence="1 2">
    <name type="scientific">Blomia tropicalis</name>
    <name type="common">Mite</name>
    <dbReference type="NCBI Taxonomy" id="40697"/>
    <lineage>
        <taxon>Eukaryota</taxon>
        <taxon>Metazoa</taxon>
        <taxon>Ecdysozoa</taxon>
        <taxon>Arthropoda</taxon>
        <taxon>Chelicerata</taxon>
        <taxon>Arachnida</taxon>
        <taxon>Acari</taxon>
        <taxon>Acariformes</taxon>
        <taxon>Sarcoptiformes</taxon>
        <taxon>Astigmata</taxon>
        <taxon>Glycyphagoidea</taxon>
        <taxon>Echimyopodidae</taxon>
        <taxon>Blomia</taxon>
    </lineage>
</organism>
<accession>A0A9Q0M814</accession>
<dbReference type="EMBL" id="JAPWDV010000001">
    <property type="protein sequence ID" value="KAJ6221568.1"/>
    <property type="molecule type" value="Genomic_DNA"/>
</dbReference>
<gene>
    <name evidence="1" type="ORF">RDWZM_000113</name>
</gene>
<sequence>MNWLERRLKDYLTKVEISDSLYSDHEMRHFEDLRRAERIASGVNVDEKDLEESAKQTAQDFEEASLLESKQFKKGSRVTEADLTNNRHSIDRSLDRHLYLVVRKSLGPNQHWLFPTELYNPHLDKSLRSTAERSLEQLYPDNLDSLNVKFLGNVPATYYWYRYPKSLSDEKNGMVGARIFLFKANLDSICAKTNPLIKGKFGERQLQPKIDKSVSDYGWLTRTELSKELPTKYWGTISKVIYTDELVNLDSLMQQSDKKFSRMSNRLRKIENKIANA</sequence>
<dbReference type="OMA" id="MLPRYCK"/>
<dbReference type="InterPro" id="IPR033650">
    <property type="entry name" value="Ribosomal_mL46_NUDIX"/>
</dbReference>
<dbReference type="InterPro" id="IPR040008">
    <property type="entry name" value="Ribosomal_mL46"/>
</dbReference>
<evidence type="ECO:0000313" key="2">
    <source>
        <dbReference type="Proteomes" id="UP001142055"/>
    </source>
</evidence>
<reference evidence="1" key="1">
    <citation type="submission" date="2022-12" db="EMBL/GenBank/DDBJ databases">
        <title>Genome assemblies of Blomia tropicalis.</title>
        <authorList>
            <person name="Cui Y."/>
        </authorList>
    </citation>
    <scope>NUCLEOTIDE SEQUENCE</scope>
    <source>
        <tissue evidence="1">Adult mites</tissue>
    </source>
</reference>